<evidence type="ECO:0000256" key="1">
    <source>
        <dbReference type="PROSITE-ProRule" id="PRU01282"/>
    </source>
</evidence>
<organism evidence="2 3">
    <name type="scientific">Pseudanabaena yagii GIHE-NHR1</name>
    <dbReference type="NCBI Taxonomy" id="2722753"/>
    <lineage>
        <taxon>Bacteria</taxon>
        <taxon>Bacillati</taxon>
        <taxon>Cyanobacteriota</taxon>
        <taxon>Cyanophyceae</taxon>
        <taxon>Pseudanabaenales</taxon>
        <taxon>Pseudanabaenaceae</taxon>
        <taxon>Pseudanabaena</taxon>
        <taxon>Pseudanabaena yagii</taxon>
    </lineage>
</organism>
<gene>
    <name evidence="2" type="ORF">HC246_19995</name>
</gene>
<protein>
    <recommendedName>
        <fullName evidence="4">Nitrogenase-associated protein</fullName>
    </recommendedName>
</protein>
<dbReference type="PANTHER" id="PTHR30041">
    <property type="entry name" value="ARSENATE REDUCTASE"/>
    <property type="match status" value="1"/>
</dbReference>
<evidence type="ECO:0000313" key="3">
    <source>
        <dbReference type="Proteomes" id="UP000738376"/>
    </source>
</evidence>
<dbReference type="NCBIfam" id="TIGR01616">
    <property type="entry name" value="nitro_assoc"/>
    <property type="match status" value="1"/>
</dbReference>
<dbReference type="InterPro" id="IPR006660">
    <property type="entry name" value="Arsenate_reductase-like"/>
</dbReference>
<dbReference type="RefSeq" id="WP_169365181.1">
    <property type="nucleotide sequence ID" value="NZ_JAAVJL010000002.1"/>
</dbReference>
<keyword evidence="3" id="KW-1185">Reference proteome</keyword>
<evidence type="ECO:0000313" key="2">
    <source>
        <dbReference type="EMBL" id="NMF60247.1"/>
    </source>
</evidence>
<proteinExistence type="inferred from homology"/>
<accession>A0ABX1LVP9</accession>
<comment type="similarity">
    <text evidence="1">Belongs to the ArsC family.</text>
</comment>
<reference evidence="2 3" key="1">
    <citation type="submission" date="2020-03" db="EMBL/GenBank/DDBJ databases">
        <title>Draft Genome Sequence of 2-Methylisoborneol Producing Pseudanabaena yagii Strain GIHE-NHR1 Isolated from North Han River in South Korea.</title>
        <authorList>
            <person name="Jeong J."/>
        </authorList>
    </citation>
    <scope>NUCLEOTIDE SEQUENCE [LARGE SCALE GENOMIC DNA]</scope>
    <source>
        <strain evidence="2 3">GIHE-NHR1</strain>
    </source>
</reference>
<comment type="caution">
    <text evidence="2">The sequence shown here is derived from an EMBL/GenBank/DDBJ whole genome shotgun (WGS) entry which is preliminary data.</text>
</comment>
<dbReference type="EMBL" id="JAAVJL010000002">
    <property type="protein sequence ID" value="NMF60247.1"/>
    <property type="molecule type" value="Genomic_DNA"/>
</dbReference>
<dbReference type="Pfam" id="PF03960">
    <property type="entry name" value="ArsC"/>
    <property type="match status" value="1"/>
</dbReference>
<dbReference type="PANTHER" id="PTHR30041:SF8">
    <property type="entry name" value="PROTEIN YFFB"/>
    <property type="match status" value="1"/>
</dbReference>
<dbReference type="InterPro" id="IPR006503">
    <property type="entry name" value="Nase-assoc"/>
</dbReference>
<dbReference type="SUPFAM" id="SSF52833">
    <property type="entry name" value="Thioredoxin-like"/>
    <property type="match status" value="1"/>
</dbReference>
<dbReference type="Proteomes" id="UP000738376">
    <property type="component" value="Unassembled WGS sequence"/>
</dbReference>
<dbReference type="InterPro" id="IPR036249">
    <property type="entry name" value="Thioredoxin-like_sf"/>
</dbReference>
<name>A0ABX1LVP9_9CYAN</name>
<evidence type="ECO:0008006" key="4">
    <source>
        <dbReference type="Google" id="ProtNLM"/>
    </source>
</evidence>
<dbReference type="Gene3D" id="3.40.30.10">
    <property type="entry name" value="Glutaredoxin"/>
    <property type="match status" value="1"/>
</dbReference>
<sequence length="145" mass="16745">MATIIFYEKPNCVNNTKQKEILHAAGYAVKARNLLTQSWSPETLYQFLKDRPLWEWFNRTAPQIRDGEIVPEKLDEQTALELMVKYPIIIRRPLIQIGDRYTVGFDLVKLNAWMGLKEPQPIVKDLDLETCPKVIGKDLVGNCSQ</sequence>
<dbReference type="PROSITE" id="PS51353">
    <property type="entry name" value="ARSC"/>
    <property type="match status" value="1"/>
</dbReference>